<dbReference type="Proteomes" id="UP000887116">
    <property type="component" value="Unassembled WGS sequence"/>
</dbReference>
<organism evidence="1 2">
    <name type="scientific">Trichonephila clavata</name>
    <name type="common">Joro spider</name>
    <name type="synonym">Nephila clavata</name>
    <dbReference type="NCBI Taxonomy" id="2740835"/>
    <lineage>
        <taxon>Eukaryota</taxon>
        <taxon>Metazoa</taxon>
        <taxon>Ecdysozoa</taxon>
        <taxon>Arthropoda</taxon>
        <taxon>Chelicerata</taxon>
        <taxon>Arachnida</taxon>
        <taxon>Araneae</taxon>
        <taxon>Araneomorphae</taxon>
        <taxon>Entelegynae</taxon>
        <taxon>Araneoidea</taxon>
        <taxon>Nephilidae</taxon>
        <taxon>Trichonephila</taxon>
    </lineage>
</organism>
<comment type="caution">
    <text evidence="1">The sequence shown here is derived from an EMBL/GenBank/DDBJ whole genome shotgun (WGS) entry which is preliminary data.</text>
</comment>
<proteinExistence type="predicted"/>
<name>A0A8X6F2M4_TRICU</name>
<evidence type="ECO:0000313" key="2">
    <source>
        <dbReference type="Proteomes" id="UP000887116"/>
    </source>
</evidence>
<dbReference type="AlphaFoldDB" id="A0A8X6F2M4"/>
<accession>A0A8X6F2M4</accession>
<protein>
    <submittedName>
        <fullName evidence="1">Uncharacterized protein</fullName>
    </submittedName>
</protein>
<dbReference type="EMBL" id="BMAO01000584">
    <property type="protein sequence ID" value="GFQ67799.1"/>
    <property type="molecule type" value="Genomic_DNA"/>
</dbReference>
<reference evidence="1" key="1">
    <citation type="submission" date="2020-07" db="EMBL/GenBank/DDBJ databases">
        <title>Multicomponent nature underlies the extraordinary mechanical properties of spider dragline silk.</title>
        <authorList>
            <person name="Kono N."/>
            <person name="Nakamura H."/>
            <person name="Mori M."/>
            <person name="Yoshida Y."/>
            <person name="Ohtoshi R."/>
            <person name="Malay A.D."/>
            <person name="Moran D.A.P."/>
            <person name="Tomita M."/>
            <person name="Numata K."/>
            <person name="Arakawa K."/>
        </authorList>
    </citation>
    <scope>NUCLEOTIDE SEQUENCE</scope>
</reference>
<gene>
    <name evidence="1" type="ORF">TNCT_634301</name>
</gene>
<keyword evidence="2" id="KW-1185">Reference proteome</keyword>
<evidence type="ECO:0000313" key="1">
    <source>
        <dbReference type="EMBL" id="GFQ67799.1"/>
    </source>
</evidence>
<sequence length="78" mass="8889">MSSKAFVLDFLMNALEWREKVRELDDSSTPGCSCIVLYDQYFSEDILRDASRHVLIAEITTVSGCYEFSSPTNRGFLL</sequence>